<dbReference type="EMBL" id="RYFI01000014">
    <property type="protein sequence ID" value="RXF72101.1"/>
    <property type="molecule type" value="Genomic_DNA"/>
</dbReference>
<reference evidence="1 2" key="1">
    <citation type="submission" date="2018-12" db="EMBL/GenBank/DDBJ databases">
        <title>bacterium Hansschlegelia zhihuaiae S113.</title>
        <authorList>
            <person name="He J."/>
        </authorList>
    </citation>
    <scope>NUCLEOTIDE SEQUENCE [LARGE SCALE GENOMIC DNA]</scope>
    <source>
        <strain evidence="1 2">S 113</strain>
    </source>
</reference>
<keyword evidence="2" id="KW-1185">Reference proteome</keyword>
<evidence type="ECO:0000313" key="1">
    <source>
        <dbReference type="EMBL" id="RXF72101.1"/>
    </source>
</evidence>
<gene>
    <name evidence="1" type="ORF">EK403_14930</name>
</gene>
<organism evidence="1 2">
    <name type="scientific">Hansschlegelia zhihuaiae</name>
    <dbReference type="NCBI Taxonomy" id="405005"/>
    <lineage>
        <taxon>Bacteria</taxon>
        <taxon>Pseudomonadati</taxon>
        <taxon>Pseudomonadota</taxon>
        <taxon>Alphaproteobacteria</taxon>
        <taxon>Hyphomicrobiales</taxon>
        <taxon>Methylopilaceae</taxon>
        <taxon>Hansschlegelia</taxon>
    </lineage>
</organism>
<name>A0A4Q0MF37_9HYPH</name>
<dbReference type="AlphaFoldDB" id="A0A4Q0MF37"/>
<proteinExistence type="predicted"/>
<dbReference type="OrthoDB" id="1079385at2"/>
<dbReference type="Gene3D" id="3.40.50.150">
    <property type="entry name" value="Vaccinia Virus protein VP39"/>
    <property type="match status" value="1"/>
</dbReference>
<dbReference type="InterPro" id="IPR029063">
    <property type="entry name" value="SAM-dependent_MTases_sf"/>
</dbReference>
<evidence type="ECO:0008006" key="3">
    <source>
        <dbReference type="Google" id="ProtNLM"/>
    </source>
</evidence>
<dbReference type="Proteomes" id="UP000289708">
    <property type="component" value="Unassembled WGS sequence"/>
</dbReference>
<accession>A0A4Q0MF37</accession>
<comment type="caution">
    <text evidence="1">The sequence shown here is derived from an EMBL/GenBank/DDBJ whole genome shotgun (WGS) entry which is preliminary data.</text>
</comment>
<protein>
    <recommendedName>
        <fullName evidence="3">SAM-dependent DNA methyltransferase</fullName>
    </recommendedName>
</protein>
<dbReference type="SUPFAM" id="SSF53335">
    <property type="entry name" value="S-adenosyl-L-methionine-dependent methyltransferases"/>
    <property type="match status" value="1"/>
</dbReference>
<sequence>MSAPSGFLSVAQGRRSPPDALDFFPTPPWATRALVEHVLKPFYGEALIRAARVVDPCCGEGHMIATLAEAFGEAVGTDVFDYGRGFAVRDALDAGRFDDELDSFVVTNPPFNLALKIALAALARETPVRCLALLVRSNWLEGAERFARLFSTHPPVVVAPFVERVPMVKGRYDPAASTATAYSWIVWIRPHSGPPRLVFIPPCRVALERREDARRWCAEAEAPLFAGAAT</sequence>
<dbReference type="RefSeq" id="WP_128778268.1">
    <property type="nucleotide sequence ID" value="NZ_RYFI01000014.1"/>
</dbReference>
<evidence type="ECO:0000313" key="2">
    <source>
        <dbReference type="Proteomes" id="UP000289708"/>
    </source>
</evidence>